<proteinExistence type="predicted"/>
<gene>
    <name evidence="5" type="ORF">D7V93_12980</name>
</gene>
<dbReference type="Proteomes" id="UP000272888">
    <property type="component" value="Unassembled WGS sequence"/>
</dbReference>
<dbReference type="InterPro" id="IPR005944">
    <property type="entry name" value="Pro_iminopeptidase"/>
</dbReference>
<accession>A0A3A8QBL7</accession>
<evidence type="ECO:0000259" key="4">
    <source>
        <dbReference type="Pfam" id="PF08386"/>
    </source>
</evidence>
<sequence length="537" mass="57770">MRGCRRRASWMTTWSAASGTARGTVERRTGGPDTGSLGLTTRMRLPWGPVVAMCLLSWGAWAEATPTPPVPRFERGACPVEVVPGERIDCGLLVVPENRHKADSRSIRLPVMIFRSRAAKPATDPVLFMPGGPGGSAVQHRTSGKGNPFLDERDYILLEQRGAKFAQPALECPEINALKGEQAAGRLRGPAATAALSKALGRCRETLTSAGVDLDGYTTEATADDIEDLRKLLQLKTWNLFGMSYSTRLMLTVLRRHPTGVRSVLLDSVLPPEVNFDEVAGVNLLRSLHLVFDGCAVDRECGALYPDLPARFAKLVATADRRPLALKLDAAATGGKPVEVRGAQVVEALYSALHDPAAIPLIPRIIGDASEGRFERLTRLVQDNQGPSSFAFGLRYSVWCAEELPFENPARMAAQRAASLGLGGVDEAAASPEECRAWNVTAAPPVENTPVTSNVPTLIFAGEFDPDTPPEWSRRLLSAMPQAYSVEMRGRSHGASFHPCGLGIAMAFLRDPTRAPAVDCALKLRGADFSLSAHPAN</sequence>
<dbReference type="EMBL" id="RAWB01000110">
    <property type="protein sequence ID" value="RKH60634.1"/>
    <property type="molecule type" value="Genomic_DNA"/>
</dbReference>
<feature type="domain" description="Peptidase S33 tripeptidyl aminopeptidase-like C-terminal" evidence="4">
    <location>
        <begin position="428"/>
        <end position="514"/>
    </location>
</feature>
<reference evidence="6" key="1">
    <citation type="submission" date="2018-09" db="EMBL/GenBank/DDBJ databases">
        <authorList>
            <person name="Livingstone P.G."/>
            <person name="Whitworth D.E."/>
        </authorList>
    </citation>
    <scope>NUCLEOTIDE SEQUENCE [LARGE SCALE GENOMIC DNA]</scope>
    <source>
        <strain evidence="6">CA051B</strain>
    </source>
</reference>
<comment type="caution">
    <text evidence="5">The sequence shown here is derived from an EMBL/GenBank/DDBJ whole genome shotgun (WGS) entry which is preliminary data.</text>
</comment>
<dbReference type="AlphaFoldDB" id="A0A3A8QBL7"/>
<dbReference type="PANTHER" id="PTHR43722:SF1">
    <property type="entry name" value="PROLINE IMINOPEPTIDASE"/>
    <property type="match status" value="1"/>
</dbReference>
<dbReference type="InterPro" id="IPR013595">
    <property type="entry name" value="Pept_S33_TAP-like_C"/>
</dbReference>
<dbReference type="InterPro" id="IPR029058">
    <property type="entry name" value="AB_hydrolase_fold"/>
</dbReference>
<feature type="domain" description="AB hydrolase-1" evidence="3">
    <location>
        <begin position="125"/>
        <end position="277"/>
    </location>
</feature>
<dbReference type="GO" id="GO:0005737">
    <property type="term" value="C:cytoplasm"/>
    <property type="evidence" value="ECO:0007669"/>
    <property type="project" value="InterPro"/>
</dbReference>
<evidence type="ECO:0000259" key="3">
    <source>
        <dbReference type="Pfam" id="PF00561"/>
    </source>
</evidence>
<evidence type="ECO:0000256" key="1">
    <source>
        <dbReference type="ARBA" id="ARBA00021843"/>
    </source>
</evidence>
<keyword evidence="6" id="KW-1185">Reference proteome</keyword>
<protein>
    <recommendedName>
        <fullName evidence="1">Proline iminopeptidase</fullName>
    </recommendedName>
</protein>
<dbReference type="InterPro" id="IPR000073">
    <property type="entry name" value="AB_hydrolase_1"/>
</dbReference>
<feature type="region of interest" description="Disordered" evidence="2">
    <location>
        <begin position="16"/>
        <end position="37"/>
    </location>
</feature>
<dbReference type="SUPFAM" id="SSF53474">
    <property type="entry name" value="alpha/beta-Hydrolases"/>
    <property type="match status" value="1"/>
</dbReference>
<evidence type="ECO:0000313" key="5">
    <source>
        <dbReference type="EMBL" id="RKH60634.1"/>
    </source>
</evidence>
<evidence type="ECO:0000313" key="6">
    <source>
        <dbReference type="Proteomes" id="UP000272888"/>
    </source>
</evidence>
<dbReference type="Pfam" id="PF00561">
    <property type="entry name" value="Abhydrolase_1"/>
    <property type="match status" value="1"/>
</dbReference>
<dbReference type="Pfam" id="PF08386">
    <property type="entry name" value="Abhydrolase_4"/>
    <property type="match status" value="1"/>
</dbReference>
<name>A0A3A8QBL7_9BACT</name>
<evidence type="ECO:0000256" key="2">
    <source>
        <dbReference type="SAM" id="MobiDB-lite"/>
    </source>
</evidence>
<dbReference type="GO" id="GO:0006508">
    <property type="term" value="P:proteolysis"/>
    <property type="evidence" value="ECO:0007669"/>
    <property type="project" value="InterPro"/>
</dbReference>
<dbReference type="GO" id="GO:0004177">
    <property type="term" value="F:aminopeptidase activity"/>
    <property type="evidence" value="ECO:0007669"/>
    <property type="project" value="UniProtKB-EC"/>
</dbReference>
<dbReference type="Gene3D" id="3.40.50.1820">
    <property type="entry name" value="alpha/beta hydrolase"/>
    <property type="match status" value="1"/>
</dbReference>
<keyword evidence="5" id="KW-0378">Hydrolase</keyword>
<dbReference type="PANTHER" id="PTHR43722">
    <property type="entry name" value="PROLINE IMINOPEPTIDASE"/>
    <property type="match status" value="1"/>
</dbReference>
<organism evidence="5 6">
    <name type="scientific">Corallococcus llansteffanensis</name>
    <dbReference type="NCBI Taxonomy" id="2316731"/>
    <lineage>
        <taxon>Bacteria</taxon>
        <taxon>Pseudomonadati</taxon>
        <taxon>Myxococcota</taxon>
        <taxon>Myxococcia</taxon>
        <taxon>Myxococcales</taxon>
        <taxon>Cystobacterineae</taxon>
        <taxon>Myxococcaceae</taxon>
        <taxon>Corallococcus</taxon>
    </lineage>
</organism>